<keyword evidence="9" id="KW-0413">Isomerase</keyword>
<evidence type="ECO:0000313" key="16">
    <source>
        <dbReference type="EMBL" id="MDF1612350.1"/>
    </source>
</evidence>
<feature type="domain" description="SF4 helicase" evidence="15">
    <location>
        <begin position="196"/>
        <end position="471"/>
    </location>
</feature>
<evidence type="ECO:0000256" key="12">
    <source>
        <dbReference type="NCBIfam" id="TIGR00665"/>
    </source>
</evidence>
<reference evidence="16" key="1">
    <citation type="submission" date="2023-03" db="EMBL/GenBank/DDBJ databases">
        <title>Stygiobacter electus gen. nov., sp. nov., facultatively anaerobic thermotolerant bacterium of the class Ignavibacteria from a well of Yessentuki mineral water deposit.</title>
        <authorList>
            <person name="Podosokorskaya O.A."/>
            <person name="Elcheninov A.G."/>
            <person name="Petrova N.F."/>
            <person name="Zavarzina D.G."/>
            <person name="Kublanov I.V."/>
            <person name="Merkel A.Y."/>
        </authorList>
    </citation>
    <scope>NUCLEOTIDE SEQUENCE</scope>
    <source>
        <strain evidence="16">09-Me</strain>
    </source>
</reference>
<dbReference type="NCBIfam" id="TIGR00665">
    <property type="entry name" value="DnaB"/>
    <property type="match status" value="1"/>
</dbReference>
<keyword evidence="6 13" id="KW-0347">Helicase</keyword>
<evidence type="ECO:0000256" key="11">
    <source>
        <dbReference type="ARBA" id="ARBA00048954"/>
    </source>
</evidence>
<dbReference type="FunFam" id="1.10.860.10:FF:000001">
    <property type="entry name" value="Replicative DNA helicase"/>
    <property type="match status" value="1"/>
</dbReference>
<evidence type="ECO:0000256" key="6">
    <source>
        <dbReference type="ARBA" id="ARBA00022806"/>
    </source>
</evidence>
<dbReference type="CDD" id="cd00984">
    <property type="entry name" value="DnaB_C"/>
    <property type="match status" value="1"/>
</dbReference>
<dbReference type="Gene3D" id="3.40.50.300">
    <property type="entry name" value="P-loop containing nucleotide triphosphate hydrolases"/>
    <property type="match status" value="1"/>
</dbReference>
<dbReference type="InterPro" id="IPR007694">
    <property type="entry name" value="DNA_helicase_DnaB-like_C"/>
</dbReference>
<gene>
    <name evidence="16" type="primary">dnaB</name>
    <name evidence="16" type="ORF">P0M35_09320</name>
</gene>
<accession>A0AAE3P155</accession>
<dbReference type="InterPro" id="IPR007693">
    <property type="entry name" value="DNA_helicase_DnaB-like_N"/>
</dbReference>
<dbReference type="GO" id="GO:0005524">
    <property type="term" value="F:ATP binding"/>
    <property type="evidence" value="ECO:0007669"/>
    <property type="project" value="UniProtKB-UniRule"/>
</dbReference>
<dbReference type="EC" id="5.6.2.3" evidence="12 13"/>
<dbReference type="Pfam" id="PF03796">
    <property type="entry name" value="DnaB_C"/>
    <property type="match status" value="1"/>
</dbReference>
<dbReference type="GO" id="GO:0042802">
    <property type="term" value="F:identical protein binding"/>
    <property type="evidence" value="ECO:0007669"/>
    <property type="project" value="UniProtKB-ARBA"/>
</dbReference>
<keyword evidence="17" id="KW-1185">Reference proteome</keyword>
<comment type="catalytic activity">
    <reaction evidence="11 13">
        <text>ATP + H2O = ADP + phosphate + H(+)</text>
        <dbReference type="Rhea" id="RHEA:13065"/>
        <dbReference type="ChEBI" id="CHEBI:15377"/>
        <dbReference type="ChEBI" id="CHEBI:15378"/>
        <dbReference type="ChEBI" id="CHEBI:30616"/>
        <dbReference type="ChEBI" id="CHEBI:43474"/>
        <dbReference type="ChEBI" id="CHEBI:456216"/>
        <dbReference type="EC" id="5.6.2.3"/>
    </reaction>
</comment>
<evidence type="ECO:0000256" key="5">
    <source>
        <dbReference type="ARBA" id="ARBA00022801"/>
    </source>
</evidence>
<keyword evidence="3 13" id="KW-0235">DNA replication</keyword>
<dbReference type="InterPro" id="IPR036185">
    <property type="entry name" value="DNA_heli_DnaB-like_N_sf"/>
</dbReference>
<sequence length="487" mass="54276">MAKKSDSKKNNQPDYNIEKLKSTTKQPPSAVEVEMSVLGALMIDEEAVPKAVELLQPEAFFDPKNAIIFNAITSLYESGEPVDTVSVYEELKKEGKVEQAGGAAYISKLTKDISSAANIDYHARVVLEKWILRKLISSSMEIASLAFEGQKDVFDLLDEAENKIFQISEQGIKESFTSMEKAVKEAWELIEAIHAKKISTYSVPTGFTELDDILGGFQKSDLIIIAARPAMGKTAFAMSAARNAAIENKIPIGVFSLEMATNQLVTRLISAEARINAHSLRTGKFKVEDGAKFSRIIHRLTQAPIYIDDTPGISILELRAKARRLKNEKNIGLLIVDYLQLVNPSIHMDSREREISTISRSLKALAKELNIPVIALSQLNRQVETRSDKRPQLSDLRESGSIEQDADVVIFLNRPEVYGITQFSGSDDMKGESTEGIAEVIIGKQRNGPIGEVKLKFLKEYARFENLDRFHVLPESFETPQIEEKPF</sequence>
<dbReference type="GO" id="GO:0016787">
    <property type="term" value="F:hydrolase activity"/>
    <property type="evidence" value="ECO:0007669"/>
    <property type="project" value="UniProtKB-KW"/>
</dbReference>
<keyword evidence="5 13" id="KW-0378">Hydrolase</keyword>
<dbReference type="InterPro" id="IPR007692">
    <property type="entry name" value="DNA_helicase_DnaB"/>
</dbReference>
<evidence type="ECO:0000259" key="15">
    <source>
        <dbReference type="PROSITE" id="PS51199"/>
    </source>
</evidence>
<evidence type="ECO:0000256" key="10">
    <source>
        <dbReference type="ARBA" id="ARBA00044932"/>
    </source>
</evidence>
<dbReference type="PROSITE" id="PS51199">
    <property type="entry name" value="SF4_HELICASE"/>
    <property type="match status" value="1"/>
</dbReference>
<evidence type="ECO:0000313" key="17">
    <source>
        <dbReference type="Proteomes" id="UP001221302"/>
    </source>
</evidence>
<dbReference type="RefSeq" id="WP_321536120.1">
    <property type="nucleotide sequence ID" value="NZ_JARGDL010000012.1"/>
</dbReference>
<evidence type="ECO:0000256" key="1">
    <source>
        <dbReference type="ARBA" id="ARBA00008428"/>
    </source>
</evidence>
<dbReference type="Gene3D" id="1.10.860.10">
    <property type="entry name" value="DNAb Helicase, Chain A"/>
    <property type="match status" value="1"/>
</dbReference>
<dbReference type="GO" id="GO:0003677">
    <property type="term" value="F:DNA binding"/>
    <property type="evidence" value="ECO:0007669"/>
    <property type="project" value="UniProtKB-UniRule"/>
</dbReference>
<name>A0AAE3P155_9BACT</name>
<evidence type="ECO:0000256" key="14">
    <source>
        <dbReference type="SAM" id="MobiDB-lite"/>
    </source>
</evidence>
<protein>
    <recommendedName>
        <fullName evidence="12 13">Replicative DNA helicase</fullName>
        <ecNumber evidence="12 13">5.6.2.3</ecNumber>
    </recommendedName>
</protein>
<dbReference type="FunFam" id="3.40.50.300:FF:000076">
    <property type="entry name" value="Replicative DNA helicase"/>
    <property type="match status" value="1"/>
</dbReference>
<evidence type="ECO:0000256" key="4">
    <source>
        <dbReference type="ARBA" id="ARBA00022741"/>
    </source>
</evidence>
<dbReference type="GO" id="GO:1990077">
    <property type="term" value="C:primosome complex"/>
    <property type="evidence" value="ECO:0007669"/>
    <property type="project" value="UniProtKB-UniRule"/>
</dbReference>
<evidence type="ECO:0000256" key="9">
    <source>
        <dbReference type="ARBA" id="ARBA00023235"/>
    </source>
</evidence>
<dbReference type="Proteomes" id="UP001221302">
    <property type="component" value="Unassembled WGS sequence"/>
</dbReference>
<dbReference type="GO" id="GO:0043139">
    <property type="term" value="F:5'-3' DNA helicase activity"/>
    <property type="evidence" value="ECO:0007669"/>
    <property type="project" value="UniProtKB-EC"/>
</dbReference>
<comment type="similarity">
    <text evidence="1 13">Belongs to the helicase family. DnaB subfamily.</text>
</comment>
<dbReference type="AlphaFoldDB" id="A0AAE3P155"/>
<dbReference type="PANTHER" id="PTHR30153:SF2">
    <property type="entry name" value="REPLICATIVE DNA HELICASE"/>
    <property type="match status" value="1"/>
</dbReference>
<dbReference type="Pfam" id="PF00772">
    <property type="entry name" value="DnaB"/>
    <property type="match status" value="1"/>
</dbReference>
<proteinExistence type="inferred from homology"/>
<evidence type="ECO:0000256" key="7">
    <source>
        <dbReference type="ARBA" id="ARBA00022840"/>
    </source>
</evidence>
<evidence type="ECO:0000256" key="3">
    <source>
        <dbReference type="ARBA" id="ARBA00022705"/>
    </source>
</evidence>
<feature type="compositionally biased region" description="Basic and acidic residues" evidence="14">
    <location>
        <begin position="1"/>
        <end position="21"/>
    </location>
</feature>
<dbReference type="PANTHER" id="PTHR30153">
    <property type="entry name" value="REPLICATIVE DNA HELICASE DNAB"/>
    <property type="match status" value="1"/>
</dbReference>
<dbReference type="GO" id="GO:0005829">
    <property type="term" value="C:cytosol"/>
    <property type="evidence" value="ECO:0007669"/>
    <property type="project" value="TreeGrafter"/>
</dbReference>
<evidence type="ECO:0000256" key="13">
    <source>
        <dbReference type="RuleBase" id="RU362085"/>
    </source>
</evidence>
<dbReference type="GO" id="GO:0006269">
    <property type="term" value="P:DNA replication, synthesis of primer"/>
    <property type="evidence" value="ECO:0007669"/>
    <property type="project" value="UniProtKB-UniRule"/>
</dbReference>
<feature type="region of interest" description="Disordered" evidence="14">
    <location>
        <begin position="1"/>
        <end position="28"/>
    </location>
</feature>
<dbReference type="NCBIfam" id="NF004384">
    <property type="entry name" value="PRK05748.1"/>
    <property type="match status" value="1"/>
</dbReference>
<comment type="caution">
    <text evidence="16">The sequence shown here is derived from an EMBL/GenBank/DDBJ whole genome shotgun (WGS) entry which is preliminary data.</text>
</comment>
<keyword evidence="2 13" id="KW-0639">Primosome</keyword>
<dbReference type="InterPro" id="IPR016136">
    <property type="entry name" value="DNA_helicase_N/primase_C"/>
</dbReference>
<comment type="function">
    <text evidence="10 13">The main replicative DNA helicase, it participates in initiation and elongation during chromosome replication. Travels ahead of the DNA replisome, separating dsDNA into templates for DNA synthesis. A processive ATP-dependent 5'-3' DNA helicase it has DNA-dependent ATPase activity.</text>
</comment>
<keyword evidence="7 13" id="KW-0067">ATP-binding</keyword>
<evidence type="ECO:0000256" key="8">
    <source>
        <dbReference type="ARBA" id="ARBA00023125"/>
    </source>
</evidence>
<keyword evidence="8 13" id="KW-0238">DNA-binding</keyword>
<evidence type="ECO:0000256" key="2">
    <source>
        <dbReference type="ARBA" id="ARBA00022515"/>
    </source>
</evidence>
<dbReference type="SUPFAM" id="SSF48024">
    <property type="entry name" value="N-terminal domain of DnaB helicase"/>
    <property type="match status" value="1"/>
</dbReference>
<keyword evidence="4 13" id="KW-0547">Nucleotide-binding</keyword>
<dbReference type="EMBL" id="JARGDL010000012">
    <property type="protein sequence ID" value="MDF1612350.1"/>
    <property type="molecule type" value="Genomic_DNA"/>
</dbReference>
<dbReference type="InterPro" id="IPR027417">
    <property type="entry name" value="P-loop_NTPase"/>
</dbReference>
<organism evidence="16 17">
    <name type="scientific">Stygiobacter electus</name>
    <dbReference type="NCBI Taxonomy" id="3032292"/>
    <lineage>
        <taxon>Bacteria</taxon>
        <taxon>Pseudomonadati</taxon>
        <taxon>Ignavibacteriota</taxon>
        <taxon>Ignavibacteria</taxon>
        <taxon>Ignavibacteriales</taxon>
        <taxon>Melioribacteraceae</taxon>
        <taxon>Stygiobacter</taxon>
    </lineage>
</organism>
<dbReference type="SUPFAM" id="SSF52540">
    <property type="entry name" value="P-loop containing nucleoside triphosphate hydrolases"/>
    <property type="match status" value="1"/>
</dbReference>